<organism evidence="1 2">
    <name type="scientific">Paenibacillus rhizovicinus</name>
    <dbReference type="NCBI Taxonomy" id="2704463"/>
    <lineage>
        <taxon>Bacteria</taxon>
        <taxon>Bacillati</taxon>
        <taxon>Bacillota</taxon>
        <taxon>Bacilli</taxon>
        <taxon>Bacillales</taxon>
        <taxon>Paenibacillaceae</taxon>
        <taxon>Paenibacillus</taxon>
    </lineage>
</organism>
<evidence type="ECO:0000313" key="2">
    <source>
        <dbReference type="Proteomes" id="UP000479114"/>
    </source>
</evidence>
<accession>A0A6C0PBC8</accession>
<dbReference type="KEGG" id="prz:GZH47_33185"/>
<dbReference type="EMBL" id="CP048288">
    <property type="protein sequence ID" value="QHW35749.1"/>
    <property type="molecule type" value="Genomic_DNA"/>
</dbReference>
<dbReference type="RefSeq" id="WP_162645883.1">
    <property type="nucleotide sequence ID" value="NZ_CP048288.1"/>
</dbReference>
<keyword evidence="2" id="KW-1185">Reference proteome</keyword>
<protein>
    <submittedName>
        <fullName evidence="1">Uncharacterized protein</fullName>
    </submittedName>
</protein>
<dbReference type="AlphaFoldDB" id="A0A6C0PBC8"/>
<keyword evidence="1" id="KW-0614">Plasmid</keyword>
<dbReference type="Proteomes" id="UP000479114">
    <property type="component" value="Plasmid unnamed2"/>
</dbReference>
<evidence type="ECO:0000313" key="1">
    <source>
        <dbReference type="EMBL" id="QHW35749.1"/>
    </source>
</evidence>
<reference evidence="1 2" key="1">
    <citation type="submission" date="2020-02" db="EMBL/GenBank/DDBJ databases">
        <title>Paenibacillus sp. nov., isolated from rhizosphere soil of tomato.</title>
        <authorList>
            <person name="Weon H.-Y."/>
            <person name="Lee S.A."/>
        </authorList>
    </citation>
    <scope>NUCLEOTIDE SEQUENCE [LARGE SCALE GENOMIC DNA]</scope>
    <source>
        <strain evidence="1 2">14171R-81</strain>
        <plasmid evidence="1 2">unnamed2</plasmid>
    </source>
</reference>
<geneLocation type="plasmid" evidence="1 2">
    <name>unnamed2</name>
</geneLocation>
<name>A0A6C0PBC8_9BACL</name>
<gene>
    <name evidence="1" type="ORF">GZH47_33185</name>
</gene>
<sequence length="119" mass="13668">MNKGVSLKYFQCIVEESVDFEERCHGVAQELLRLLSRPLSPSEHQGIRKDLQLLGRLDERFMFHVQREMMRLTISSFDRLIFEAEKDVDMSLAMMAATTFMGGDFDELGFNTAGTGNFH</sequence>
<proteinExistence type="predicted"/>